<sequence length="340" mass="38299">FPGYEVSLESAITLIIRELRLHGVQKEIIDPSLKLDGRPFAGHSQVLMGVVPKDTPFMCNQSCKSVCPLAIANCKEDRYVEKNLKKLIVNVSRQKDALKKNGITVDGVHYAVRFKGKFHIIINKVFFTNLKLGKRGTEVECCFICKALRLSLSCFPREHILFFHNNIPQSSFTVGVFKGIRDDLEFLLKEDLSSINLCALHCQLRNTEELLSSLGLFLYKVGSLDECNAELANYGPENFSSRITVKMKEGQETAVEKHNIQVSSFSGSTEREFLTNIETNVRNSLPHDKLKSYFADPESTKEALLNKVTFCNDRIKDMAISNTMTRDFGSKQETITLTGS</sequence>
<feature type="non-terminal residue" evidence="1">
    <location>
        <position position="340"/>
    </location>
</feature>
<accession>A0ABN8RC18</accession>
<reference evidence="1 2" key="1">
    <citation type="submission" date="2022-05" db="EMBL/GenBank/DDBJ databases">
        <authorList>
            <consortium name="Genoscope - CEA"/>
            <person name="William W."/>
        </authorList>
    </citation>
    <scope>NUCLEOTIDE SEQUENCE [LARGE SCALE GENOMIC DNA]</scope>
</reference>
<dbReference type="EMBL" id="CALNXK010000217">
    <property type="protein sequence ID" value="CAH3176846.1"/>
    <property type="molecule type" value="Genomic_DNA"/>
</dbReference>
<proteinExistence type="predicted"/>
<evidence type="ECO:0000313" key="1">
    <source>
        <dbReference type="EMBL" id="CAH3176846.1"/>
    </source>
</evidence>
<evidence type="ECO:0000313" key="2">
    <source>
        <dbReference type="Proteomes" id="UP001159405"/>
    </source>
</evidence>
<gene>
    <name evidence="1" type="ORF">PLOB_00018490</name>
</gene>
<protein>
    <submittedName>
        <fullName evidence="1">Uncharacterized protein</fullName>
    </submittedName>
</protein>
<organism evidence="1 2">
    <name type="scientific">Porites lobata</name>
    <dbReference type="NCBI Taxonomy" id="104759"/>
    <lineage>
        <taxon>Eukaryota</taxon>
        <taxon>Metazoa</taxon>
        <taxon>Cnidaria</taxon>
        <taxon>Anthozoa</taxon>
        <taxon>Hexacorallia</taxon>
        <taxon>Scleractinia</taxon>
        <taxon>Fungiina</taxon>
        <taxon>Poritidae</taxon>
        <taxon>Porites</taxon>
    </lineage>
</organism>
<keyword evidence="2" id="KW-1185">Reference proteome</keyword>
<comment type="caution">
    <text evidence="1">The sequence shown here is derived from an EMBL/GenBank/DDBJ whole genome shotgun (WGS) entry which is preliminary data.</text>
</comment>
<feature type="non-terminal residue" evidence="1">
    <location>
        <position position="1"/>
    </location>
</feature>
<name>A0ABN8RC18_9CNID</name>
<dbReference type="Proteomes" id="UP001159405">
    <property type="component" value="Unassembled WGS sequence"/>
</dbReference>